<proteinExistence type="predicted"/>
<dbReference type="RefSeq" id="WP_243363230.1">
    <property type="nucleotide sequence ID" value="NZ_JALGBH010000002.1"/>
</dbReference>
<feature type="chain" id="PRO_5045366101" evidence="1">
    <location>
        <begin position="19"/>
        <end position="242"/>
    </location>
</feature>
<evidence type="ECO:0000313" key="2">
    <source>
        <dbReference type="EMBL" id="MCJ0743887.1"/>
    </source>
</evidence>
<dbReference type="Gene3D" id="3.40.630.40">
    <property type="entry name" value="Zn-dependent exopeptidases"/>
    <property type="match status" value="1"/>
</dbReference>
<reference evidence="2" key="1">
    <citation type="submission" date="2022-03" db="EMBL/GenBank/DDBJ databases">
        <authorList>
            <person name="Woo C.Y."/>
        </authorList>
    </citation>
    <scope>NUCLEOTIDE SEQUENCE</scope>
    <source>
        <strain evidence="2">CYS-01</strain>
    </source>
</reference>
<dbReference type="EMBL" id="JALGBH010000002">
    <property type="protein sequence ID" value="MCJ0743887.1"/>
    <property type="molecule type" value="Genomic_DNA"/>
</dbReference>
<dbReference type="EC" id="3.5.1.28" evidence="2"/>
<keyword evidence="2" id="KW-0378">Hydrolase</keyword>
<name>A0ABT0A020_9SPHI</name>
<dbReference type="Proteomes" id="UP001165460">
    <property type="component" value="Unassembled WGS sequence"/>
</dbReference>
<keyword evidence="1" id="KW-0732">Signal</keyword>
<organism evidence="2 3">
    <name type="scientific">Pedobacter montanisoli</name>
    <dbReference type="NCBI Taxonomy" id="2923277"/>
    <lineage>
        <taxon>Bacteria</taxon>
        <taxon>Pseudomonadati</taxon>
        <taxon>Bacteroidota</taxon>
        <taxon>Sphingobacteriia</taxon>
        <taxon>Sphingobacteriales</taxon>
        <taxon>Sphingobacteriaceae</taxon>
        <taxon>Pedobacter</taxon>
    </lineage>
</organism>
<gene>
    <name evidence="2" type="ORF">MMF97_14305</name>
</gene>
<accession>A0ABT0A020</accession>
<evidence type="ECO:0000256" key="1">
    <source>
        <dbReference type="SAM" id="SignalP"/>
    </source>
</evidence>
<sequence length="242" mass="27094">MKRLFTLSLAFLALSSFIYPENKSKKTVIVWQPSHQTDTGKDFSEALTCNAIAEAAMKQKPKLNEHKVWSLNQPNLHHANVGSNTVVEHTSAVIDGKLSGYAYEINKANELNADVFIALHNNGGTNQHAIWGFIHEGDSYEAENKELASRLVNAVSKATGLINKGVLFDSWTGRNDYVCKNTGKKAFYSLDENVNKAKYRVLLEIGDMGISKTFLEYPENQKKIGQTIKIELAKWLEEKGFK</sequence>
<evidence type="ECO:0000313" key="3">
    <source>
        <dbReference type="Proteomes" id="UP001165460"/>
    </source>
</evidence>
<keyword evidence="3" id="KW-1185">Reference proteome</keyword>
<comment type="caution">
    <text evidence="2">The sequence shown here is derived from an EMBL/GenBank/DDBJ whole genome shotgun (WGS) entry which is preliminary data.</text>
</comment>
<protein>
    <submittedName>
        <fullName evidence="2">N-acetylmuramoyl-L-alanine amidase</fullName>
        <ecNumber evidence="2">3.5.1.28</ecNumber>
    </submittedName>
</protein>
<dbReference type="GO" id="GO:0008745">
    <property type="term" value="F:N-acetylmuramoyl-L-alanine amidase activity"/>
    <property type="evidence" value="ECO:0007669"/>
    <property type="project" value="UniProtKB-EC"/>
</dbReference>
<dbReference type="SUPFAM" id="SSF53187">
    <property type="entry name" value="Zn-dependent exopeptidases"/>
    <property type="match status" value="1"/>
</dbReference>
<feature type="signal peptide" evidence="1">
    <location>
        <begin position="1"/>
        <end position="18"/>
    </location>
</feature>